<dbReference type="GO" id="GO:0007155">
    <property type="term" value="P:cell adhesion"/>
    <property type="evidence" value="ECO:0007669"/>
    <property type="project" value="InterPro"/>
</dbReference>
<dbReference type="Proteomes" id="UP000694620">
    <property type="component" value="Chromosome 17"/>
</dbReference>
<keyword evidence="2" id="KW-0472">Membrane</keyword>
<reference evidence="5" key="1">
    <citation type="submission" date="2021-06" db="EMBL/GenBank/DDBJ databases">
        <authorList>
            <consortium name="Wellcome Sanger Institute Data Sharing"/>
        </authorList>
    </citation>
    <scope>NUCLEOTIDE SEQUENCE [LARGE SCALE GENOMIC DNA]</scope>
</reference>
<sequence length="449" mass="49325">MDLTIWMFAVSPLLIARISSSSVTSPSTAQSISTNDTTTMMTESTAVTTGTEKHSSESEASTMLSTQSSVMVTTGFSTTTQGSTIAFEADRVTMAELLKDSNTSKAFDGELEIHLVNNTEYIEVGESFIVTCVLRNSFPIADIHIRMYFNGREYDVKLQRTLEEVSATATLVQPPSLNELIACTANMKSLSKYTQRSVVGYKLPKPVIKMPNYAHVGEPVMVKCEVNDSDTADVVLRMLIPKLNINETKAAGVPFEKTFNATKSHNNMEITCVTELGTTAVKKDKRMSLTVFYEPSVSLNNSASIMQISHGGDISIHCIADGSPAPEVTWNYKKEPNVQIVSATILNIKTATSMNNGVYECQANNKHGNATKRFTLEVTSTSYWLILVIVCAILLIILIVPVIYCIYKRKQKRGSYNVRPDGTVIPNGRLEEIPLALEQKQSLQNGELS</sequence>
<feature type="region of interest" description="Disordered" evidence="1">
    <location>
        <begin position="24"/>
        <end position="60"/>
    </location>
</feature>
<feature type="chain" id="PRO_5034940136" description="Ig-like domain-containing protein" evidence="3">
    <location>
        <begin position="22"/>
        <end position="449"/>
    </location>
</feature>
<name>A0A8C4XDC1_ERPCA</name>
<dbReference type="SUPFAM" id="SSF48726">
    <property type="entry name" value="Immunoglobulin"/>
    <property type="match status" value="2"/>
</dbReference>
<dbReference type="Gene3D" id="2.60.40.10">
    <property type="entry name" value="Immunoglobulins"/>
    <property type="match status" value="3"/>
</dbReference>
<dbReference type="PANTHER" id="PTHR13771">
    <property type="entry name" value="INTERCELLULAR ADHESION MOLECULE"/>
    <property type="match status" value="1"/>
</dbReference>
<dbReference type="SMART" id="SM00409">
    <property type="entry name" value="IG"/>
    <property type="match status" value="1"/>
</dbReference>
<dbReference type="GO" id="GO:0005178">
    <property type="term" value="F:integrin binding"/>
    <property type="evidence" value="ECO:0007669"/>
    <property type="project" value="InterPro"/>
</dbReference>
<dbReference type="InterPro" id="IPR047012">
    <property type="entry name" value="ICAM_VCAM"/>
</dbReference>
<evidence type="ECO:0000256" key="2">
    <source>
        <dbReference type="SAM" id="Phobius"/>
    </source>
</evidence>
<keyword evidence="2" id="KW-0812">Transmembrane</keyword>
<dbReference type="Pfam" id="PF21146">
    <property type="entry name" value="ICAM1_3_5_D2"/>
    <property type="match status" value="1"/>
</dbReference>
<dbReference type="GO" id="GO:0005886">
    <property type="term" value="C:plasma membrane"/>
    <property type="evidence" value="ECO:0007669"/>
    <property type="project" value="TreeGrafter"/>
</dbReference>
<proteinExistence type="predicted"/>
<dbReference type="SMART" id="SM00408">
    <property type="entry name" value="IGc2"/>
    <property type="match status" value="1"/>
</dbReference>
<reference evidence="5" key="3">
    <citation type="submission" date="2025-09" db="UniProtKB">
        <authorList>
            <consortium name="Ensembl"/>
        </authorList>
    </citation>
    <scope>IDENTIFICATION</scope>
</reference>
<keyword evidence="2" id="KW-1133">Transmembrane helix</keyword>
<dbReference type="Ensembl" id="ENSECRT00000024146.1">
    <property type="protein sequence ID" value="ENSECRP00000023633.1"/>
    <property type="gene ID" value="ENSECRG00000016002.1"/>
</dbReference>
<evidence type="ECO:0000313" key="5">
    <source>
        <dbReference type="Ensembl" id="ENSECRP00000023633.1"/>
    </source>
</evidence>
<keyword evidence="3" id="KW-0732">Signal</keyword>
<keyword evidence="6" id="KW-1185">Reference proteome</keyword>
<dbReference type="InterPro" id="IPR003598">
    <property type="entry name" value="Ig_sub2"/>
</dbReference>
<dbReference type="InterPro" id="IPR048679">
    <property type="entry name" value="ICAM1_3_5_D2"/>
</dbReference>
<dbReference type="PANTHER" id="PTHR13771:SF9">
    <property type="entry name" value="INTERCELLULAR ADHESION MOLECULE 5"/>
    <property type="match status" value="1"/>
</dbReference>
<organism evidence="5 6">
    <name type="scientific">Erpetoichthys calabaricus</name>
    <name type="common">Rope fish</name>
    <name type="synonym">Calamoichthys calabaricus</name>
    <dbReference type="NCBI Taxonomy" id="27687"/>
    <lineage>
        <taxon>Eukaryota</taxon>
        <taxon>Metazoa</taxon>
        <taxon>Chordata</taxon>
        <taxon>Craniata</taxon>
        <taxon>Vertebrata</taxon>
        <taxon>Euteleostomi</taxon>
        <taxon>Actinopterygii</taxon>
        <taxon>Polypteriformes</taxon>
        <taxon>Polypteridae</taxon>
        <taxon>Erpetoichthys</taxon>
    </lineage>
</organism>
<evidence type="ECO:0000256" key="1">
    <source>
        <dbReference type="SAM" id="MobiDB-lite"/>
    </source>
</evidence>
<feature type="domain" description="Ig-like" evidence="4">
    <location>
        <begin position="295"/>
        <end position="379"/>
    </location>
</feature>
<dbReference type="InterPro" id="IPR007110">
    <property type="entry name" value="Ig-like_dom"/>
</dbReference>
<evidence type="ECO:0000259" key="4">
    <source>
        <dbReference type="PROSITE" id="PS50835"/>
    </source>
</evidence>
<feature type="compositionally biased region" description="Low complexity" evidence="1">
    <location>
        <begin position="24"/>
        <end position="50"/>
    </location>
</feature>
<evidence type="ECO:0000256" key="3">
    <source>
        <dbReference type="SAM" id="SignalP"/>
    </source>
</evidence>
<dbReference type="GeneTree" id="ENSGT00940000159005"/>
<accession>A0A8C4XDC1</accession>
<evidence type="ECO:0000313" key="6">
    <source>
        <dbReference type="Proteomes" id="UP000694620"/>
    </source>
</evidence>
<feature type="signal peptide" evidence="3">
    <location>
        <begin position="1"/>
        <end position="21"/>
    </location>
</feature>
<dbReference type="InterPro" id="IPR036179">
    <property type="entry name" value="Ig-like_dom_sf"/>
</dbReference>
<dbReference type="PROSITE" id="PS50835">
    <property type="entry name" value="IG_LIKE"/>
    <property type="match status" value="1"/>
</dbReference>
<dbReference type="InterPro" id="IPR013783">
    <property type="entry name" value="Ig-like_fold"/>
</dbReference>
<dbReference type="Pfam" id="PF07679">
    <property type="entry name" value="I-set"/>
    <property type="match status" value="1"/>
</dbReference>
<dbReference type="AlphaFoldDB" id="A0A8C4XDC1"/>
<dbReference type="InterPro" id="IPR013098">
    <property type="entry name" value="Ig_I-set"/>
</dbReference>
<protein>
    <recommendedName>
        <fullName evidence="4">Ig-like domain-containing protein</fullName>
    </recommendedName>
</protein>
<feature type="transmembrane region" description="Helical" evidence="2">
    <location>
        <begin position="383"/>
        <end position="407"/>
    </location>
</feature>
<reference evidence="5" key="2">
    <citation type="submission" date="2025-08" db="UniProtKB">
        <authorList>
            <consortium name="Ensembl"/>
        </authorList>
    </citation>
    <scope>IDENTIFICATION</scope>
</reference>
<dbReference type="InterPro" id="IPR003599">
    <property type="entry name" value="Ig_sub"/>
</dbReference>